<comment type="pathway">
    <text evidence="1">Amino-acid biosynthesis; L-tyrosine biosynthesis; (4-hydroxyphenyl)pyruvate from prephenate (NAD(+) route): step 1/1.</text>
</comment>
<dbReference type="Gene3D" id="3.40.50.720">
    <property type="entry name" value="NAD(P)-binding Rossmann-like Domain"/>
    <property type="match status" value="1"/>
</dbReference>
<dbReference type="GO" id="GO:0070403">
    <property type="term" value="F:NAD+ binding"/>
    <property type="evidence" value="ECO:0007669"/>
    <property type="project" value="InterPro"/>
</dbReference>
<dbReference type="EMBL" id="AAVT01000008">
    <property type="protein sequence ID" value="EAW30356.1"/>
    <property type="molecule type" value="Genomic_DNA"/>
</dbReference>
<dbReference type="EC" id="1.3.1.12" evidence="3"/>
<keyword evidence="4" id="KW-0827">Tyrosine biosynthesis</keyword>
<dbReference type="AlphaFoldDB" id="A0YFE2"/>
<dbReference type="STRING" id="247633.GP2143_09130"/>
<dbReference type="InterPro" id="IPR046825">
    <property type="entry name" value="PDH_C"/>
</dbReference>
<keyword evidence="7" id="KW-0520">NAD</keyword>
<dbReference type="SUPFAM" id="SSF51735">
    <property type="entry name" value="NAD(P)-binding Rossmann-fold domains"/>
    <property type="match status" value="1"/>
</dbReference>
<proteinExistence type="inferred from homology"/>
<dbReference type="GO" id="GO:0008977">
    <property type="term" value="F:prephenate dehydrogenase (NAD+) activity"/>
    <property type="evidence" value="ECO:0007669"/>
    <property type="project" value="UniProtKB-EC"/>
</dbReference>
<comment type="caution">
    <text evidence="12">The sequence shown here is derived from an EMBL/GenBank/DDBJ whole genome shotgun (WGS) entry which is preliminary data.</text>
</comment>
<feature type="signal peptide" evidence="10">
    <location>
        <begin position="1"/>
        <end position="21"/>
    </location>
</feature>
<keyword evidence="8" id="KW-0057">Aromatic amino acid biosynthesis</keyword>
<dbReference type="Pfam" id="PF20463">
    <property type="entry name" value="PDH_C"/>
    <property type="match status" value="1"/>
</dbReference>
<dbReference type="InterPro" id="IPR008927">
    <property type="entry name" value="6-PGluconate_DH-like_C_sf"/>
</dbReference>
<evidence type="ECO:0000256" key="8">
    <source>
        <dbReference type="ARBA" id="ARBA00023141"/>
    </source>
</evidence>
<dbReference type="InterPro" id="IPR050812">
    <property type="entry name" value="Preph/Arog_dehydrog"/>
</dbReference>
<dbReference type="eggNOG" id="COG0287">
    <property type="taxonomic scope" value="Bacteria"/>
</dbReference>
<keyword evidence="12" id="KW-0808">Transferase</keyword>
<keyword evidence="10" id="KW-0732">Signal</keyword>
<dbReference type="FunFam" id="3.40.50.720:FF:000208">
    <property type="entry name" value="Prephenate dehydrogenase"/>
    <property type="match status" value="1"/>
</dbReference>
<evidence type="ECO:0000256" key="6">
    <source>
        <dbReference type="ARBA" id="ARBA00023002"/>
    </source>
</evidence>
<dbReference type="PANTHER" id="PTHR21363">
    <property type="entry name" value="PREPHENATE DEHYDROGENASE"/>
    <property type="match status" value="1"/>
</dbReference>
<evidence type="ECO:0000256" key="4">
    <source>
        <dbReference type="ARBA" id="ARBA00022498"/>
    </source>
</evidence>
<gene>
    <name evidence="12" type="ORF">GP2143_09130</name>
</gene>
<dbReference type="InterPro" id="IPR046826">
    <property type="entry name" value="PDH_N"/>
</dbReference>
<dbReference type="Proteomes" id="UP000004931">
    <property type="component" value="Unassembled WGS sequence"/>
</dbReference>
<dbReference type="GO" id="GO:0004665">
    <property type="term" value="F:prephenate dehydrogenase (NADP+) activity"/>
    <property type="evidence" value="ECO:0007669"/>
    <property type="project" value="InterPro"/>
</dbReference>
<feature type="chain" id="PRO_5002630934" description="prephenate dehydrogenase" evidence="10">
    <location>
        <begin position="22"/>
        <end position="306"/>
    </location>
</feature>
<dbReference type="GO" id="GO:0006571">
    <property type="term" value="P:tyrosine biosynthetic process"/>
    <property type="evidence" value="ECO:0007669"/>
    <property type="project" value="UniProtKB-KW"/>
</dbReference>
<keyword evidence="6" id="KW-0560">Oxidoreductase</keyword>
<dbReference type="Pfam" id="PF02153">
    <property type="entry name" value="PDH_N"/>
    <property type="match status" value="1"/>
</dbReference>
<comment type="similarity">
    <text evidence="2">Belongs to the prephenate/arogenate dehydrogenase family.</text>
</comment>
<protein>
    <recommendedName>
        <fullName evidence="3">prephenate dehydrogenase</fullName>
        <ecNumber evidence="3">1.3.1.12</ecNumber>
    </recommendedName>
</protein>
<evidence type="ECO:0000256" key="7">
    <source>
        <dbReference type="ARBA" id="ARBA00023027"/>
    </source>
</evidence>
<evidence type="ECO:0000259" key="11">
    <source>
        <dbReference type="PROSITE" id="PS51176"/>
    </source>
</evidence>
<evidence type="ECO:0000256" key="5">
    <source>
        <dbReference type="ARBA" id="ARBA00022605"/>
    </source>
</evidence>
<comment type="catalytic activity">
    <reaction evidence="9">
        <text>prephenate + NAD(+) = 3-(4-hydroxyphenyl)pyruvate + CO2 + NADH</text>
        <dbReference type="Rhea" id="RHEA:13869"/>
        <dbReference type="ChEBI" id="CHEBI:16526"/>
        <dbReference type="ChEBI" id="CHEBI:29934"/>
        <dbReference type="ChEBI" id="CHEBI:36242"/>
        <dbReference type="ChEBI" id="CHEBI:57540"/>
        <dbReference type="ChEBI" id="CHEBI:57945"/>
        <dbReference type="EC" id="1.3.1.12"/>
    </reaction>
</comment>
<name>A0YFE2_9GAMM</name>
<evidence type="ECO:0000313" key="12">
    <source>
        <dbReference type="EMBL" id="EAW30356.1"/>
    </source>
</evidence>
<dbReference type="FunFam" id="1.10.3660.10:FF:000003">
    <property type="entry name" value="Prephenate dehydrogenase"/>
    <property type="match status" value="1"/>
</dbReference>
<keyword evidence="13" id="KW-1185">Reference proteome</keyword>
<evidence type="ECO:0000256" key="1">
    <source>
        <dbReference type="ARBA" id="ARBA00005067"/>
    </source>
</evidence>
<feature type="domain" description="Prephenate/arogenate dehydrogenase" evidence="11">
    <location>
        <begin position="6"/>
        <end position="299"/>
    </location>
</feature>
<evidence type="ECO:0000313" key="13">
    <source>
        <dbReference type="Proteomes" id="UP000004931"/>
    </source>
</evidence>
<dbReference type="InterPro" id="IPR003099">
    <property type="entry name" value="Prephen_DH"/>
</dbReference>
<accession>A0YFE2</accession>
<reference evidence="12 13" key="1">
    <citation type="journal article" date="2010" name="J. Bacteriol.">
        <title>Genome sequence of the oligotrophic marine Gammaproteobacterium HTCC2143, isolated from the Oregon Coast.</title>
        <authorList>
            <person name="Oh H.M."/>
            <person name="Kang I."/>
            <person name="Ferriera S."/>
            <person name="Giovannoni S.J."/>
            <person name="Cho J.C."/>
        </authorList>
    </citation>
    <scope>NUCLEOTIDE SEQUENCE [LARGE SCALE GENOMIC DNA]</scope>
    <source>
        <strain evidence="12 13">HTCC2143</strain>
    </source>
</reference>
<dbReference type="SUPFAM" id="SSF48179">
    <property type="entry name" value="6-phosphogluconate dehydrogenase C-terminal domain-like"/>
    <property type="match status" value="1"/>
</dbReference>
<dbReference type="Gene3D" id="1.10.3660.10">
    <property type="entry name" value="6-phosphogluconate dehydrogenase C-terminal like domain"/>
    <property type="match status" value="1"/>
</dbReference>
<evidence type="ECO:0000256" key="10">
    <source>
        <dbReference type="SAM" id="SignalP"/>
    </source>
</evidence>
<evidence type="ECO:0000256" key="2">
    <source>
        <dbReference type="ARBA" id="ARBA00007964"/>
    </source>
</evidence>
<evidence type="ECO:0000256" key="9">
    <source>
        <dbReference type="ARBA" id="ARBA00049260"/>
    </source>
</evidence>
<dbReference type="PROSITE" id="PS51176">
    <property type="entry name" value="PDH_ADH"/>
    <property type="match status" value="1"/>
</dbReference>
<organism evidence="12 13">
    <name type="scientific">marine gamma proteobacterium HTCC2143</name>
    <dbReference type="NCBI Taxonomy" id="247633"/>
    <lineage>
        <taxon>Bacteria</taxon>
        <taxon>Pseudomonadati</taxon>
        <taxon>Pseudomonadota</taxon>
        <taxon>Gammaproteobacteria</taxon>
        <taxon>Cellvibrionales</taxon>
        <taxon>Spongiibacteraceae</taxon>
        <taxon>BD1-7 clade</taxon>
    </lineage>
</organism>
<sequence length="306" mass="32113">MPSPIKKITLLALGLISGSLAKSLKSQDFSGEIVAWGRRSGSLEKGVALGVIDRYSLDLAEAIAGADVVVIATPTLIAADMIGQLAALSKQGLLDPKTIITDVASVKGNLLQAAKDAFGEVPANLVLGHPIAGSEKSGVEAAKADLFVDHRVILTPTEETDGDALLTIRHLWESTGAEVVEMAVDNHDEVLAATSHLPHILAYSLVDALAGSSGQQSIFRFAAGGFRDFTRIASSDPTMWRDIALANSEALITTIDQFSAKLSHLRGAIASGDGDALMDSFGRAKAARDHFADMLALQDQSTTTDE</sequence>
<keyword evidence="5" id="KW-0028">Amino-acid biosynthesis</keyword>
<dbReference type="GO" id="GO:0016740">
    <property type="term" value="F:transferase activity"/>
    <property type="evidence" value="ECO:0007669"/>
    <property type="project" value="UniProtKB-KW"/>
</dbReference>
<dbReference type="PANTHER" id="PTHR21363:SF0">
    <property type="entry name" value="PREPHENATE DEHYDROGENASE [NADP(+)]"/>
    <property type="match status" value="1"/>
</dbReference>
<evidence type="ECO:0000256" key="3">
    <source>
        <dbReference type="ARBA" id="ARBA00012068"/>
    </source>
</evidence>
<dbReference type="InterPro" id="IPR036291">
    <property type="entry name" value="NAD(P)-bd_dom_sf"/>
</dbReference>